<organism evidence="2 3">
    <name type="scientific">Lentzea roselyniae</name>
    <dbReference type="NCBI Taxonomy" id="531940"/>
    <lineage>
        <taxon>Bacteria</taxon>
        <taxon>Bacillati</taxon>
        <taxon>Actinomycetota</taxon>
        <taxon>Actinomycetes</taxon>
        <taxon>Pseudonocardiales</taxon>
        <taxon>Pseudonocardiaceae</taxon>
        <taxon>Lentzea</taxon>
    </lineage>
</organism>
<dbReference type="Proteomes" id="UP001500711">
    <property type="component" value="Unassembled WGS sequence"/>
</dbReference>
<comment type="caution">
    <text evidence="2">The sequence shown here is derived from an EMBL/GenBank/DDBJ whole genome shotgun (WGS) entry which is preliminary data.</text>
</comment>
<protein>
    <recommendedName>
        <fullName evidence="4">DDE superfamily endonuclease</fullName>
    </recommendedName>
</protein>
<proteinExistence type="predicted"/>
<gene>
    <name evidence="2" type="ORF">GCM10022267_90120</name>
</gene>
<dbReference type="EMBL" id="BAABBE010000079">
    <property type="protein sequence ID" value="GAA3689303.1"/>
    <property type="molecule type" value="Genomic_DNA"/>
</dbReference>
<keyword evidence="3" id="KW-1185">Reference proteome</keyword>
<reference evidence="3" key="1">
    <citation type="journal article" date="2019" name="Int. J. Syst. Evol. Microbiol.">
        <title>The Global Catalogue of Microorganisms (GCM) 10K type strain sequencing project: providing services to taxonomists for standard genome sequencing and annotation.</title>
        <authorList>
            <consortium name="The Broad Institute Genomics Platform"/>
            <consortium name="The Broad Institute Genome Sequencing Center for Infectious Disease"/>
            <person name="Wu L."/>
            <person name="Ma J."/>
        </authorList>
    </citation>
    <scope>NUCLEOTIDE SEQUENCE [LARGE SCALE GENOMIC DNA]</scope>
    <source>
        <strain evidence="3">JCM 17494</strain>
    </source>
</reference>
<evidence type="ECO:0000313" key="2">
    <source>
        <dbReference type="EMBL" id="GAA3689303.1"/>
    </source>
</evidence>
<evidence type="ECO:0008006" key="4">
    <source>
        <dbReference type="Google" id="ProtNLM"/>
    </source>
</evidence>
<accession>A0ABP7CF59</accession>
<feature type="region of interest" description="Disordered" evidence="1">
    <location>
        <begin position="84"/>
        <end position="117"/>
    </location>
</feature>
<name>A0ABP7CF59_9PSEU</name>
<sequence length="117" mass="13523">MTVQFEPQRLAFLHRQHAGVVIDHRKGKMLFLVSDTTHGDGDPPTRVHVQRLHKLRGEVIPADQPACDQLILRDLSQPQPLLHLDGEVRNRERKLPDVEPQRHSQHVEFDERADDLP</sequence>
<evidence type="ECO:0000313" key="3">
    <source>
        <dbReference type="Proteomes" id="UP001500711"/>
    </source>
</evidence>
<evidence type="ECO:0000256" key="1">
    <source>
        <dbReference type="SAM" id="MobiDB-lite"/>
    </source>
</evidence>